<dbReference type="InterPro" id="IPR027417">
    <property type="entry name" value="P-loop_NTPase"/>
</dbReference>
<keyword evidence="3 5" id="KW-0067">ATP-binding</keyword>
<keyword evidence="4" id="KW-0963">Cytoplasm</keyword>
<feature type="region of interest" description="Disordered" evidence="7">
    <location>
        <begin position="417"/>
        <end position="436"/>
    </location>
</feature>
<name>A0A7E6ER05_9MOLL</name>
<keyword evidence="4" id="KW-0206">Cytoskeleton</keyword>
<dbReference type="SMART" id="SM00129">
    <property type="entry name" value="KISc"/>
    <property type="match status" value="1"/>
</dbReference>
<dbReference type="InterPro" id="IPR027640">
    <property type="entry name" value="Kinesin-like_fam"/>
</dbReference>
<dbReference type="InterPro" id="IPR036961">
    <property type="entry name" value="Kinesin_motor_dom_sf"/>
</dbReference>
<dbReference type="PRINTS" id="PR00380">
    <property type="entry name" value="KINESINHEAVY"/>
</dbReference>
<evidence type="ECO:0000256" key="5">
    <source>
        <dbReference type="PROSITE-ProRule" id="PRU00283"/>
    </source>
</evidence>
<feature type="compositionally biased region" description="Polar residues" evidence="7">
    <location>
        <begin position="559"/>
        <end position="573"/>
    </location>
</feature>
<evidence type="ECO:0000256" key="4">
    <source>
        <dbReference type="ARBA" id="ARBA00023212"/>
    </source>
</evidence>
<dbReference type="GO" id="GO:0008017">
    <property type="term" value="F:microtubule binding"/>
    <property type="evidence" value="ECO:0007669"/>
    <property type="project" value="InterPro"/>
</dbReference>
<keyword evidence="6" id="KW-0175">Coiled coil</keyword>
<dbReference type="Pfam" id="PF00225">
    <property type="entry name" value="Kinesin"/>
    <property type="match status" value="1"/>
</dbReference>
<sequence>MPVGFDFRQDSPLLIEQLEKSLREKDERIMSLETENAMLHLRTAQLMRSQQAAAEVAMVTRIHYQQQLVRAKQAIHELKQCLSYTKNEMRIFERKTSEQLVHSRRVVEQYSQISRVESSTVSELQRKFLSLQQQLKDISEKHEKERKQRKQLHNDLMELRGNIRVHCRLRPVFHTDVQGDPVTSVRTSPEQPEVALYFLDDENICVRSSKHNKVFEFERVYGPDDSQQNVFDQVQPMLTSLLDGYNVCIMAYGQTGSGKTHTMLGSHKNENYNLSHEAHPDEGVIPRAMRELFSLMSEKPTGTYQAEVSVVEIYNNDIRDLLSKDFKSKHDLVTCPDGSLSLPTVTFRQVASVKSVMSCVVHGLRTRRESATLVHEHSSRSHLVVTLLITTNDTTRAWHTDPATSDWSSSAISSNLPLSKERGRTTPPNVSSPNPSVIKTKLQLVDLAGSECVGLSGVKGAAFRETSSINKSLSALADVLGALAERRTHVPYRNSRLTYFLQDSIGGDAKLLLLLCVSPTKHYITESLQCLGFGQRARQVQRGPAKRRLPTTMEKSEVSAISRSHSKTPPVTK</sequence>
<evidence type="ECO:0000256" key="2">
    <source>
        <dbReference type="ARBA" id="ARBA00022741"/>
    </source>
</evidence>
<dbReference type="AlphaFoldDB" id="A0A7E6ER05"/>
<dbReference type="Gene3D" id="3.40.850.10">
    <property type="entry name" value="Kinesin motor domain"/>
    <property type="match status" value="1"/>
</dbReference>
<keyword evidence="2 5" id="KW-0547">Nucleotide-binding</keyword>
<evidence type="ECO:0000259" key="8">
    <source>
        <dbReference type="PROSITE" id="PS50067"/>
    </source>
</evidence>
<evidence type="ECO:0000313" key="10">
    <source>
        <dbReference type="RefSeq" id="XP_036358091.1"/>
    </source>
</evidence>
<dbReference type="InterPro" id="IPR001752">
    <property type="entry name" value="Kinesin_motor_dom"/>
</dbReference>
<reference evidence="10" key="1">
    <citation type="submission" date="2025-08" db="UniProtKB">
        <authorList>
            <consortium name="RefSeq"/>
        </authorList>
    </citation>
    <scope>IDENTIFICATION</scope>
</reference>
<evidence type="ECO:0000313" key="9">
    <source>
        <dbReference type="Proteomes" id="UP000515154"/>
    </source>
</evidence>
<dbReference type="GO" id="GO:0007018">
    <property type="term" value="P:microtubule-based movement"/>
    <property type="evidence" value="ECO:0007669"/>
    <property type="project" value="InterPro"/>
</dbReference>
<evidence type="ECO:0000256" key="6">
    <source>
        <dbReference type="SAM" id="Coils"/>
    </source>
</evidence>
<dbReference type="PANTHER" id="PTHR47972:SF63">
    <property type="entry name" value="KINESIN FAMILY MEMBER 25"/>
    <property type="match status" value="1"/>
</dbReference>
<evidence type="ECO:0000256" key="7">
    <source>
        <dbReference type="SAM" id="MobiDB-lite"/>
    </source>
</evidence>
<comment type="subcellular location">
    <subcellularLocation>
        <location evidence="1">Cytoplasm</location>
        <location evidence="1">Cytoskeleton</location>
    </subcellularLocation>
</comment>
<feature type="binding site" evidence="5">
    <location>
        <begin position="253"/>
        <end position="260"/>
    </location>
    <ligand>
        <name>ATP</name>
        <dbReference type="ChEBI" id="CHEBI:30616"/>
    </ligand>
</feature>
<keyword evidence="5" id="KW-0505">Motor protein</keyword>
<dbReference type="GO" id="GO:0015630">
    <property type="term" value="C:microtubule cytoskeleton"/>
    <property type="evidence" value="ECO:0007669"/>
    <property type="project" value="TreeGrafter"/>
</dbReference>
<dbReference type="KEGG" id="osn:115210515"/>
<evidence type="ECO:0000256" key="3">
    <source>
        <dbReference type="ARBA" id="ARBA00022840"/>
    </source>
</evidence>
<protein>
    <submittedName>
        <fullName evidence="10">Kinesin-like protein KIF25 isoform X1</fullName>
    </submittedName>
</protein>
<feature type="domain" description="Kinesin motor" evidence="8">
    <location>
        <begin position="162"/>
        <end position="540"/>
    </location>
</feature>
<feature type="region of interest" description="Disordered" evidence="7">
    <location>
        <begin position="542"/>
        <end position="573"/>
    </location>
</feature>
<evidence type="ECO:0000256" key="1">
    <source>
        <dbReference type="ARBA" id="ARBA00004245"/>
    </source>
</evidence>
<keyword evidence="9" id="KW-1185">Reference proteome</keyword>
<organism evidence="9 10">
    <name type="scientific">Octopus sinensis</name>
    <name type="common">East Asian common octopus</name>
    <dbReference type="NCBI Taxonomy" id="2607531"/>
    <lineage>
        <taxon>Eukaryota</taxon>
        <taxon>Metazoa</taxon>
        <taxon>Spiralia</taxon>
        <taxon>Lophotrochozoa</taxon>
        <taxon>Mollusca</taxon>
        <taxon>Cephalopoda</taxon>
        <taxon>Coleoidea</taxon>
        <taxon>Octopodiformes</taxon>
        <taxon>Octopoda</taxon>
        <taxon>Incirrata</taxon>
        <taxon>Octopodidae</taxon>
        <taxon>Octopus</taxon>
    </lineage>
</organism>
<dbReference type="Proteomes" id="UP000515154">
    <property type="component" value="Linkage group LG4"/>
</dbReference>
<dbReference type="SUPFAM" id="SSF52540">
    <property type="entry name" value="P-loop containing nucleoside triphosphate hydrolases"/>
    <property type="match status" value="1"/>
</dbReference>
<dbReference type="PANTHER" id="PTHR47972">
    <property type="entry name" value="KINESIN-LIKE PROTEIN KLP-3"/>
    <property type="match status" value="1"/>
</dbReference>
<dbReference type="GO" id="GO:0005524">
    <property type="term" value="F:ATP binding"/>
    <property type="evidence" value="ECO:0007669"/>
    <property type="project" value="UniProtKB-UniRule"/>
</dbReference>
<dbReference type="RefSeq" id="XP_036358091.1">
    <property type="nucleotide sequence ID" value="XM_036502198.1"/>
</dbReference>
<dbReference type="GO" id="GO:0003777">
    <property type="term" value="F:microtubule motor activity"/>
    <property type="evidence" value="ECO:0007669"/>
    <property type="project" value="InterPro"/>
</dbReference>
<dbReference type="PROSITE" id="PS50067">
    <property type="entry name" value="KINESIN_MOTOR_2"/>
    <property type="match status" value="1"/>
</dbReference>
<accession>A0A7E6ER05</accession>
<feature type="compositionally biased region" description="Low complexity" evidence="7">
    <location>
        <begin position="427"/>
        <end position="436"/>
    </location>
</feature>
<feature type="coiled-coil region" evidence="6">
    <location>
        <begin position="121"/>
        <end position="162"/>
    </location>
</feature>
<comment type="similarity">
    <text evidence="5">Belongs to the TRAFAC class myosin-kinesin ATPase superfamily. Kinesin family.</text>
</comment>
<proteinExistence type="inferred from homology"/>
<gene>
    <name evidence="10" type="primary">LOC115210515</name>
</gene>